<dbReference type="EMBL" id="CP016545">
    <property type="protein sequence ID" value="ANU08510.1"/>
    <property type="molecule type" value="Genomic_DNA"/>
</dbReference>
<dbReference type="STRING" id="645517.A6F65_02226"/>
<accession>A0A1C7DAI8</accession>
<name>A0A1C7DAI8_9SPHN</name>
<reference evidence="2 3" key="1">
    <citation type="submission" date="2016-07" db="EMBL/GenBank/DDBJ databases">
        <title>Complete genome sequence of Altererythrobacter namhicola JCM 16345T, containing esterase-encoding genes.</title>
        <authorList>
            <person name="Cheng H."/>
            <person name="Wu Y.-H."/>
            <person name="Jian S.-L."/>
            <person name="Huo Y.-Y."/>
            <person name="Wang C.-S."/>
            <person name="Xu X.-W."/>
        </authorList>
    </citation>
    <scope>NUCLEOTIDE SEQUENCE [LARGE SCALE GENOMIC DNA]</scope>
    <source>
        <strain evidence="2 3">JCM 16345</strain>
    </source>
</reference>
<sequence length="31" mass="3113">MSDAGGGVWSWAAPSASDRAQAEAHLPSQTA</sequence>
<dbReference type="AlphaFoldDB" id="A0A1C7DAI8"/>
<proteinExistence type="predicted"/>
<protein>
    <submittedName>
        <fullName evidence="2">Uncharacterized protein</fullName>
    </submittedName>
</protein>
<dbReference type="KEGG" id="anh:A6F65_02226"/>
<evidence type="ECO:0000313" key="3">
    <source>
        <dbReference type="Proteomes" id="UP000092698"/>
    </source>
</evidence>
<organism evidence="2 3">
    <name type="scientific">Paraurantiacibacter namhicola</name>
    <dbReference type="NCBI Taxonomy" id="645517"/>
    <lineage>
        <taxon>Bacteria</taxon>
        <taxon>Pseudomonadati</taxon>
        <taxon>Pseudomonadota</taxon>
        <taxon>Alphaproteobacteria</taxon>
        <taxon>Sphingomonadales</taxon>
        <taxon>Erythrobacteraceae</taxon>
        <taxon>Paraurantiacibacter</taxon>
    </lineage>
</organism>
<keyword evidence="3" id="KW-1185">Reference proteome</keyword>
<evidence type="ECO:0000256" key="1">
    <source>
        <dbReference type="SAM" id="MobiDB-lite"/>
    </source>
</evidence>
<evidence type="ECO:0000313" key="2">
    <source>
        <dbReference type="EMBL" id="ANU08510.1"/>
    </source>
</evidence>
<feature type="region of interest" description="Disordered" evidence="1">
    <location>
        <begin position="1"/>
        <end position="31"/>
    </location>
</feature>
<dbReference type="Proteomes" id="UP000092698">
    <property type="component" value="Chromosome"/>
</dbReference>
<gene>
    <name evidence="2" type="ORF">A6F65_02226</name>
</gene>